<accession>A0A0G0P3H7</accession>
<evidence type="ECO:0000313" key="2">
    <source>
        <dbReference type="Proteomes" id="UP000034081"/>
    </source>
</evidence>
<evidence type="ECO:0000313" key="1">
    <source>
        <dbReference type="EMBL" id="KKQ83856.1"/>
    </source>
</evidence>
<dbReference type="PANTHER" id="PTHR48100:SF1">
    <property type="entry name" value="HISTIDINE PHOSPHATASE FAMILY PROTEIN-RELATED"/>
    <property type="match status" value="1"/>
</dbReference>
<dbReference type="Proteomes" id="UP000034081">
    <property type="component" value="Unassembled WGS sequence"/>
</dbReference>
<dbReference type="SUPFAM" id="SSF53254">
    <property type="entry name" value="Phosphoglycerate mutase-like"/>
    <property type="match status" value="1"/>
</dbReference>
<dbReference type="Pfam" id="PF00300">
    <property type="entry name" value="His_Phos_1"/>
    <property type="match status" value="1"/>
</dbReference>
<dbReference type="PANTHER" id="PTHR48100">
    <property type="entry name" value="BROAD-SPECIFICITY PHOSPHATASE YOR283W-RELATED"/>
    <property type="match status" value="1"/>
</dbReference>
<gene>
    <name evidence="1" type="ORF">UT08_C0029G0004</name>
</gene>
<dbReference type="EMBL" id="LBVL01000029">
    <property type="protein sequence ID" value="KKQ83856.1"/>
    <property type="molecule type" value="Genomic_DNA"/>
</dbReference>
<dbReference type="InterPro" id="IPR029033">
    <property type="entry name" value="His_PPase_superfam"/>
</dbReference>
<sequence length="167" mass="18524">MGRELDVSINETGKTQLEQTISRIKPLNPEVIIASPLRRTRDSAEVLGNTFGIPVELDDRLIEVGVGSLSGKTRVEAAKLMSLSLEEVMRQYRIGQYDYTSVGGESAKHIFDRSKDFLNDLSKRKEKCAIIMTHGGIVRSLHELITGDLSFAYEGIPNASVLVLEYV</sequence>
<dbReference type="GO" id="GO:0016791">
    <property type="term" value="F:phosphatase activity"/>
    <property type="evidence" value="ECO:0007669"/>
    <property type="project" value="TreeGrafter"/>
</dbReference>
<dbReference type="STRING" id="1618570.UT08_C0029G0004"/>
<protein>
    <submittedName>
        <fullName evidence="1">Iojap-like protein</fullName>
    </submittedName>
</protein>
<dbReference type="InterPro" id="IPR050275">
    <property type="entry name" value="PGM_Phosphatase"/>
</dbReference>
<dbReference type="InterPro" id="IPR013078">
    <property type="entry name" value="His_Pase_superF_clade-1"/>
</dbReference>
<comment type="caution">
    <text evidence="1">The sequence shown here is derived from an EMBL/GenBank/DDBJ whole genome shotgun (WGS) entry which is preliminary data.</text>
</comment>
<organism evidence="1 2">
    <name type="scientific">Candidatus Woesebacteria bacterium GW2011_GWB1_38_8</name>
    <dbReference type="NCBI Taxonomy" id="1618570"/>
    <lineage>
        <taxon>Bacteria</taxon>
        <taxon>Candidatus Woeseibacteriota</taxon>
    </lineage>
</organism>
<reference evidence="1 2" key="1">
    <citation type="journal article" date="2015" name="Nature">
        <title>rRNA introns, odd ribosomes, and small enigmatic genomes across a large radiation of phyla.</title>
        <authorList>
            <person name="Brown C.T."/>
            <person name="Hug L.A."/>
            <person name="Thomas B.C."/>
            <person name="Sharon I."/>
            <person name="Castelle C.J."/>
            <person name="Singh A."/>
            <person name="Wilkins M.J."/>
            <person name="Williams K.H."/>
            <person name="Banfield J.F."/>
        </authorList>
    </citation>
    <scope>NUCLEOTIDE SEQUENCE [LARGE SCALE GENOMIC DNA]</scope>
</reference>
<dbReference type="AlphaFoldDB" id="A0A0G0P3H7"/>
<name>A0A0G0P3H7_9BACT</name>
<dbReference type="CDD" id="cd07067">
    <property type="entry name" value="HP_PGM_like"/>
    <property type="match status" value="1"/>
</dbReference>
<dbReference type="Gene3D" id="3.40.50.1240">
    <property type="entry name" value="Phosphoglycerate mutase-like"/>
    <property type="match status" value="1"/>
</dbReference>
<proteinExistence type="predicted"/>
<dbReference type="GO" id="GO:0005737">
    <property type="term" value="C:cytoplasm"/>
    <property type="evidence" value="ECO:0007669"/>
    <property type="project" value="TreeGrafter"/>
</dbReference>